<protein>
    <submittedName>
        <fullName evidence="1">Uncharacterized protein</fullName>
    </submittedName>
</protein>
<reference evidence="1" key="2">
    <citation type="journal article" date="2015" name="Data Brief">
        <title>Shoot transcriptome of the giant reed, Arundo donax.</title>
        <authorList>
            <person name="Barrero R.A."/>
            <person name="Guerrero F.D."/>
            <person name="Moolhuijzen P."/>
            <person name="Goolsby J.A."/>
            <person name="Tidwell J."/>
            <person name="Bellgard S.E."/>
            <person name="Bellgard M.I."/>
        </authorList>
    </citation>
    <scope>NUCLEOTIDE SEQUENCE</scope>
    <source>
        <tissue evidence="1">Shoot tissue taken approximately 20 cm above the soil surface</tissue>
    </source>
</reference>
<dbReference type="EMBL" id="GBRH01229258">
    <property type="protein sequence ID" value="JAD68637.1"/>
    <property type="molecule type" value="Transcribed_RNA"/>
</dbReference>
<dbReference type="AlphaFoldDB" id="A0A0A9CAX8"/>
<name>A0A0A9CAX8_ARUDO</name>
<sequence length="32" mass="3728">MVTCLHSYLPVRSLSLRDSFSLFVSLCYILYT</sequence>
<reference evidence="1" key="1">
    <citation type="submission" date="2014-09" db="EMBL/GenBank/DDBJ databases">
        <authorList>
            <person name="Magalhaes I.L.F."/>
            <person name="Oliveira U."/>
            <person name="Santos F.R."/>
            <person name="Vidigal T.H.D.A."/>
            <person name="Brescovit A.D."/>
            <person name="Santos A.J."/>
        </authorList>
    </citation>
    <scope>NUCLEOTIDE SEQUENCE</scope>
    <source>
        <tissue evidence="1">Shoot tissue taken approximately 20 cm above the soil surface</tissue>
    </source>
</reference>
<accession>A0A0A9CAX8</accession>
<proteinExistence type="predicted"/>
<evidence type="ECO:0000313" key="1">
    <source>
        <dbReference type="EMBL" id="JAD68637.1"/>
    </source>
</evidence>
<organism evidence="1">
    <name type="scientific">Arundo donax</name>
    <name type="common">Giant reed</name>
    <name type="synonym">Donax arundinaceus</name>
    <dbReference type="NCBI Taxonomy" id="35708"/>
    <lineage>
        <taxon>Eukaryota</taxon>
        <taxon>Viridiplantae</taxon>
        <taxon>Streptophyta</taxon>
        <taxon>Embryophyta</taxon>
        <taxon>Tracheophyta</taxon>
        <taxon>Spermatophyta</taxon>
        <taxon>Magnoliopsida</taxon>
        <taxon>Liliopsida</taxon>
        <taxon>Poales</taxon>
        <taxon>Poaceae</taxon>
        <taxon>PACMAD clade</taxon>
        <taxon>Arundinoideae</taxon>
        <taxon>Arundineae</taxon>
        <taxon>Arundo</taxon>
    </lineage>
</organism>